<evidence type="ECO:0000313" key="4">
    <source>
        <dbReference type="Proteomes" id="UP001255416"/>
    </source>
</evidence>
<evidence type="ECO:0000313" key="3">
    <source>
        <dbReference type="EMBL" id="MDU9005590.1"/>
    </source>
</evidence>
<gene>
    <name evidence="3" type="ORF">QO231_17285</name>
</gene>
<evidence type="ECO:0000256" key="1">
    <source>
        <dbReference type="ARBA" id="ARBA00023002"/>
    </source>
</evidence>
<keyword evidence="4" id="KW-1185">Reference proteome</keyword>
<accession>A0ABU3VHW0</accession>
<dbReference type="Gene3D" id="3.30.9.10">
    <property type="entry name" value="D-Amino Acid Oxidase, subunit A, domain 2"/>
    <property type="match status" value="1"/>
</dbReference>
<dbReference type="InterPro" id="IPR006076">
    <property type="entry name" value="FAD-dep_OxRdtase"/>
</dbReference>
<dbReference type="RefSeq" id="WP_316779213.1">
    <property type="nucleotide sequence ID" value="NZ_JASMWN010000015.1"/>
</dbReference>
<dbReference type="Proteomes" id="UP001255416">
    <property type="component" value="Unassembled WGS sequence"/>
</dbReference>
<feature type="domain" description="FAD dependent oxidoreductase" evidence="2">
    <location>
        <begin position="5"/>
        <end position="355"/>
    </location>
</feature>
<protein>
    <submittedName>
        <fullName evidence="3">FAD-binding oxidoreductase</fullName>
        <ecNumber evidence="3">1.-.-.-</ecNumber>
    </submittedName>
</protein>
<evidence type="ECO:0000259" key="2">
    <source>
        <dbReference type="Pfam" id="PF01266"/>
    </source>
</evidence>
<comment type="caution">
    <text evidence="3">The sequence shown here is derived from an EMBL/GenBank/DDBJ whole genome shotgun (WGS) entry which is preliminary data.</text>
</comment>
<dbReference type="PANTHER" id="PTHR13847">
    <property type="entry name" value="SARCOSINE DEHYDROGENASE-RELATED"/>
    <property type="match status" value="1"/>
</dbReference>
<keyword evidence="1 3" id="KW-0560">Oxidoreductase</keyword>
<dbReference type="PRINTS" id="PR00420">
    <property type="entry name" value="RNGMNOXGNASE"/>
</dbReference>
<sequence>MSNPDVLVIGAGITGATAALALAEAGVSVEVVDRYGPAAMASGWTLAGVRQSGRDPAELPLAQAAVALWRDLDARLGAPTGYRQTGNLRLARTPAEVETIRALVADQTAAGLPLELLSDIGDIRAIAPGLSDMVKAASWCATDGQADPVATVNAYLNKAQKLGAKISIGEAVQELTIDNRRVSRVVTNRRSISPGVVILAAGTQVNSLLEPLGQTIPLRLPVVTVLRSARCEATLAPVLGVANANMAARQEPSGHFRVTSGAEDASTQLCERDGKPAIRPVAQRVMETIATVSAVLPAFADAEIDSIWAGALDLTPDGLPVIDRVPGAQNLIVAAGFSGHGFGIGPVTGPLAADLAQDQTPQFSLDAFGFERFAKSSGSAPLTLHG</sequence>
<proteinExistence type="predicted"/>
<dbReference type="Pfam" id="PF01266">
    <property type="entry name" value="DAO"/>
    <property type="match status" value="1"/>
</dbReference>
<dbReference type="GO" id="GO:0016491">
    <property type="term" value="F:oxidoreductase activity"/>
    <property type="evidence" value="ECO:0007669"/>
    <property type="project" value="UniProtKB-KW"/>
</dbReference>
<reference evidence="4" key="1">
    <citation type="submission" date="2023-05" db="EMBL/GenBank/DDBJ databases">
        <title>Sedimentitalea sp. nov. JM2-8.</title>
        <authorList>
            <person name="Huang J."/>
        </authorList>
    </citation>
    <scope>NUCLEOTIDE SEQUENCE [LARGE SCALE GENOMIC DNA]</scope>
    <source>
        <strain evidence="4">KHS03</strain>
    </source>
</reference>
<dbReference type="Gene3D" id="3.50.50.60">
    <property type="entry name" value="FAD/NAD(P)-binding domain"/>
    <property type="match status" value="1"/>
</dbReference>
<dbReference type="EC" id="1.-.-.-" evidence="3"/>
<organism evidence="3 4">
    <name type="scientific">Sedimentitalea todarodis</name>
    <dbReference type="NCBI Taxonomy" id="1631240"/>
    <lineage>
        <taxon>Bacteria</taxon>
        <taxon>Pseudomonadati</taxon>
        <taxon>Pseudomonadota</taxon>
        <taxon>Alphaproteobacteria</taxon>
        <taxon>Rhodobacterales</taxon>
        <taxon>Paracoccaceae</taxon>
        <taxon>Sedimentitalea</taxon>
    </lineage>
</organism>
<name>A0ABU3VHW0_9RHOB</name>
<dbReference type="SUPFAM" id="SSF51905">
    <property type="entry name" value="FAD/NAD(P)-binding domain"/>
    <property type="match status" value="1"/>
</dbReference>
<dbReference type="InterPro" id="IPR036188">
    <property type="entry name" value="FAD/NAD-bd_sf"/>
</dbReference>
<dbReference type="EMBL" id="JASMWN010000015">
    <property type="protein sequence ID" value="MDU9005590.1"/>
    <property type="molecule type" value="Genomic_DNA"/>
</dbReference>